<dbReference type="SUPFAM" id="SSF53335">
    <property type="entry name" value="S-adenosyl-L-methionine-dependent methyltransferases"/>
    <property type="match status" value="1"/>
</dbReference>
<dbReference type="InterPro" id="IPR029063">
    <property type="entry name" value="SAM-dependent_MTases_sf"/>
</dbReference>
<dbReference type="InterPro" id="IPR025714">
    <property type="entry name" value="Methyltranfer_dom"/>
</dbReference>
<protein>
    <recommendedName>
        <fullName evidence="5">Arsenite methyltransferase</fullName>
        <ecNumber evidence="4">2.1.1.137</ecNumber>
    </recommendedName>
</protein>
<gene>
    <name evidence="10" type="ORF">TsocGM_18870</name>
</gene>
<accession>A0A432MFZ0</accession>
<dbReference type="RefSeq" id="WP_126727018.1">
    <property type="nucleotide sequence ID" value="NZ_RYZH01000041.1"/>
</dbReference>
<comment type="similarity">
    <text evidence="3">Belongs to the methyltransferase superfamily. Arsenite methyltransferase family.</text>
</comment>
<reference evidence="10 11" key="2">
    <citation type="submission" date="2019-01" db="EMBL/GenBank/DDBJ databases">
        <title>Tautonia sociabilis, a novel thermotolerant planctomycete of Isosphaeraceae family, isolated from a 4000 m deep subterranean habitat.</title>
        <authorList>
            <person name="Kovaleva O.L."/>
            <person name="Elcheninov A.G."/>
            <person name="Van Heerden E."/>
            <person name="Toshchakov S.V."/>
            <person name="Novikov A."/>
            <person name="Bonch-Osmolovskaya E.A."/>
            <person name="Kublanov I.V."/>
        </authorList>
    </citation>
    <scope>NUCLEOTIDE SEQUENCE [LARGE SCALE GENOMIC DNA]</scope>
    <source>
        <strain evidence="10 11">GM2012</strain>
    </source>
</reference>
<dbReference type="GO" id="GO:0030791">
    <property type="term" value="F:arsenite methyltransferase activity"/>
    <property type="evidence" value="ECO:0007669"/>
    <property type="project" value="UniProtKB-EC"/>
</dbReference>
<sequence length="320" mass="32892">MSQDITRAVRDKYGSVAGSGLSSAHEGVRAVAEAFGYSPEELASIPAEANMGLSCGNPTATANLRPGEVVVDLGSGGGLDVLLSARKVGPTGKAIGIDMTPEMIALARKNAEAAGLSNVEFHLATIDELPLPDASVDCVISNCVINLAPDKPAVLREIARVLKPGGRLAVSDIALKKELPEELGSDLMAYVGCIAGAVLIDDYRRMLLDAGFSSVEVVDSGKDLNAYAKVENQAACCPPPSPSAASLPIAGDAGSCCSPDPAPAPSPEPGGLAVVDSGCCSPTPADDEDAALHDRLADLLRRYDVNDYAASVRVFALKPR</sequence>
<keyword evidence="11" id="KW-1185">Reference proteome</keyword>
<feature type="domain" description="Methyltransferase" evidence="9">
    <location>
        <begin position="66"/>
        <end position="211"/>
    </location>
</feature>
<evidence type="ECO:0000256" key="7">
    <source>
        <dbReference type="ARBA" id="ARBA00047943"/>
    </source>
</evidence>
<evidence type="ECO:0000256" key="8">
    <source>
        <dbReference type="ARBA" id="ARBA00048428"/>
    </source>
</evidence>
<evidence type="ECO:0000256" key="4">
    <source>
        <dbReference type="ARBA" id="ARBA00034521"/>
    </source>
</evidence>
<keyword evidence="10" id="KW-0489">Methyltransferase</keyword>
<comment type="catalytic activity">
    <reaction evidence="8">
        <text>arsenic triglutathione + 3 [thioredoxin]-dithiol + 3 S-adenosyl-L-methionine = trimethylarsine + 3 [thioredoxin]-disulfide + 3 glutathione + 3 S-adenosyl-L-homocysteine + 3 H(+)</text>
        <dbReference type="Rhea" id="RHEA:69432"/>
        <dbReference type="Rhea" id="RHEA-COMP:10698"/>
        <dbReference type="Rhea" id="RHEA-COMP:10700"/>
        <dbReference type="ChEBI" id="CHEBI:15378"/>
        <dbReference type="ChEBI" id="CHEBI:27130"/>
        <dbReference type="ChEBI" id="CHEBI:29950"/>
        <dbReference type="ChEBI" id="CHEBI:50058"/>
        <dbReference type="ChEBI" id="CHEBI:57856"/>
        <dbReference type="ChEBI" id="CHEBI:57925"/>
        <dbReference type="ChEBI" id="CHEBI:59789"/>
        <dbReference type="ChEBI" id="CHEBI:183640"/>
        <dbReference type="EC" id="2.1.1.137"/>
    </reaction>
</comment>
<comment type="caution">
    <text evidence="10">The sequence shown here is derived from an EMBL/GenBank/DDBJ whole genome shotgun (WGS) entry which is preliminary data.</text>
</comment>
<evidence type="ECO:0000256" key="3">
    <source>
        <dbReference type="ARBA" id="ARBA00034487"/>
    </source>
</evidence>
<dbReference type="InterPro" id="IPR026669">
    <property type="entry name" value="Arsenite_MeTrfase-like"/>
</dbReference>
<dbReference type="EC" id="2.1.1.137" evidence="4"/>
<evidence type="ECO:0000256" key="1">
    <source>
        <dbReference type="ARBA" id="ARBA00022679"/>
    </source>
</evidence>
<dbReference type="EMBL" id="RYZH01000041">
    <property type="protein sequence ID" value="RUL85273.1"/>
    <property type="molecule type" value="Genomic_DNA"/>
</dbReference>
<dbReference type="Gene3D" id="3.40.50.150">
    <property type="entry name" value="Vaccinia Virus protein VP39"/>
    <property type="match status" value="1"/>
</dbReference>
<evidence type="ECO:0000256" key="5">
    <source>
        <dbReference type="ARBA" id="ARBA00034545"/>
    </source>
</evidence>
<name>A0A432MFZ0_9BACT</name>
<reference evidence="10 11" key="1">
    <citation type="submission" date="2018-12" db="EMBL/GenBank/DDBJ databases">
        <authorList>
            <person name="Toschakov S.V."/>
        </authorList>
    </citation>
    <scope>NUCLEOTIDE SEQUENCE [LARGE SCALE GENOMIC DNA]</scope>
    <source>
        <strain evidence="10 11">GM2012</strain>
    </source>
</reference>
<organism evidence="10 11">
    <name type="scientific">Tautonia sociabilis</name>
    <dbReference type="NCBI Taxonomy" id="2080755"/>
    <lineage>
        <taxon>Bacteria</taxon>
        <taxon>Pseudomonadati</taxon>
        <taxon>Planctomycetota</taxon>
        <taxon>Planctomycetia</taxon>
        <taxon>Isosphaerales</taxon>
        <taxon>Isosphaeraceae</taxon>
        <taxon>Tautonia</taxon>
    </lineage>
</organism>
<evidence type="ECO:0000256" key="6">
    <source>
        <dbReference type="ARBA" id="ARBA00047941"/>
    </source>
</evidence>
<proteinExistence type="inferred from homology"/>
<evidence type="ECO:0000313" key="10">
    <source>
        <dbReference type="EMBL" id="RUL85273.1"/>
    </source>
</evidence>
<dbReference type="OrthoDB" id="9772751at2"/>
<dbReference type="Pfam" id="PF13847">
    <property type="entry name" value="Methyltransf_31"/>
    <property type="match status" value="1"/>
</dbReference>
<dbReference type="Proteomes" id="UP000280296">
    <property type="component" value="Unassembled WGS sequence"/>
</dbReference>
<dbReference type="AlphaFoldDB" id="A0A432MFZ0"/>
<evidence type="ECO:0000259" key="9">
    <source>
        <dbReference type="Pfam" id="PF13847"/>
    </source>
</evidence>
<evidence type="ECO:0000256" key="2">
    <source>
        <dbReference type="ARBA" id="ARBA00022691"/>
    </source>
</evidence>
<keyword evidence="2" id="KW-0949">S-adenosyl-L-methionine</keyword>
<dbReference type="PANTHER" id="PTHR43675">
    <property type="entry name" value="ARSENITE METHYLTRANSFERASE"/>
    <property type="match status" value="1"/>
</dbReference>
<evidence type="ECO:0000313" key="11">
    <source>
        <dbReference type="Proteomes" id="UP000280296"/>
    </source>
</evidence>
<dbReference type="PANTHER" id="PTHR43675:SF8">
    <property type="entry name" value="ARSENITE METHYLTRANSFERASE"/>
    <property type="match status" value="1"/>
</dbReference>
<comment type="catalytic activity">
    <reaction evidence="6">
        <text>arsenic triglutathione + [thioredoxin]-dithiol + S-adenosyl-L-methionine + 2 H2O = methylarsonous acid + [thioredoxin]-disulfide + 3 glutathione + S-adenosyl-L-homocysteine + H(+)</text>
        <dbReference type="Rhea" id="RHEA:69460"/>
        <dbReference type="Rhea" id="RHEA-COMP:10698"/>
        <dbReference type="Rhea" id="RHEA-COMP:10700"/>
        <dbReference type="ChEBI" id="CHEBI:15377"/>
        <dbReference type="ChEBI" id="CHEBI:15378"/>
        <dbReference type="ChEBI" id="CHEBI:17826"/>
        <dbReference type="ChEBI" id="CHEBI:29950"/>
        <dbReference type="ChEBI" id="CHEBI:50058"/>
        <dbReference type="ChEBI" id="CHEBI:57856"/>
        <dbReference type="ChEBI" id="CHEBI:57925"/>
        <dbReference type="ChEBI" id="CHEBI:59789"/>
        <dbReference type="ChEBI" id="CHEBI:183640"/>
        <dbReference type="EC" id="2.1.1.137"/>
    </reaction>
</comment>
<dbReference type="NCBIfam" id="NF008823">
    <property type="entry name" value="PRK11873.1"/>
    <property type="match status" value="1"/>
</dbReference>
<dbReference type="CDD" id="cd02440">
    <property type="entry name" value="AdoMet_MTases"/>
    <property type="match status" value="1"/>
</dbReference>
<comment type="catalytic activity">
    <reaction evidence="7">
        <text>arsenic triglutathione + 2 [thioredoxin]-dithiol + 2 S-adenosyl-L-methionine + H2O = dimethylarsinous acid + 2 [thioredoxin]-disulfide + 3 glutathione + 2 S-adenosyl-L-homocysteine + 2 H(+)</text>
        <dbReference type="Rhea" id="RHEA:69464"/>
        <dbReference type="Rhea" id="RHEA-COMP:10698"/>
        <dbReference type="Rhea" id="RHEA-COMP:10700"/>
        <dbReference type="ChEBI" id="CHEBI:15377"/>
        <dbReference type="ChEBI" id="CHEBI:15378"/>
        <dbReference type="ChEBI" id="CHEBI:23808"/>
        <dbReference type="ChEBI" id="CHEBI:29950"/>
        <dbReference type="ChEBI" id="CHEBI:50058"/>
        <dbReference type="ChEBI" id="CHEBI:57856"/>
        <dbReference type="ChEBI" id="CHEBI:57925"/>
        <dbReference type="ChEBI" id="CHEBI:59789"/>
        <dbReference type="ChEBI" id="CHEBI:183640"/>
        <dbReference type="EC" id="2.1.1.137"/>
    </reaction>
</comment>
<dbReference type="GO" id="GO:0032259">
    <property type="term" value="P:methylation"/>
    <property type="evidence" value="ECO:0007669"/>
    <property type="project" value="UniProtKB-KW"/>
</dbReference>
<keyword evidence="1 10" id="KW-0808">Transferase</keyword>